<dbReference type="WBParaSite" id="RSKR_0001036400.1">
    <property type="protein sequence ID" value="RSKR_0001036400.1"/>
    <property type="gene ID" value="RSKR_0001036400"/>
</dbReference>
<sequence length="144" mass="15453">MQFFTLIALLGFASSAYACAATTTVPSPTTVKARKRRDVQDEQVVAVFATKVDQKDTIGSMSDLIKAEFSSVISQSRVSMSDLGPLVTQNKPINNKVGTIFKFDSAGEYCSEMIGAIGTMLKSNLLVESVSITCGREKTITISV</sequence>
<protein>
    <submittedName>
        <fullName evidence="2">Germane domain-containing protein</fullName>
    </submittedName>
</protein>
<dbReference type="Proteomes" id="UP000095286">
    <property type="component" value="Unplaced"/>
</dbReference>
<name>A0AC35UDQ5_9BILA</name>
<proteinExistence type="predicted"/>
<reference evidence="2" key="1">
    <citation type="submission" date="2016-11" db="UniProtKB">
        <authorList>
            <consortium name="WormBaseParasite"/>
        </authorList>
    </citation>
    <scope>IDENTIFICATION</scope>
    <source>
        <strain evidence="2">KR3021</strain>
    </source>
</reference>
<evidence type="ECO:0000313" key="1">
    <source>
        <dbReference type="Proteomes" id="UP000095286"/>
    </source>
</evidence>
<evidence type="ECO:0000313" key="2">
    <source>
        <dbReference type="WBParaSite" id="RSKR_0001036400.1"/>
    </source>
</evidence>
<organism evidence="1 2">
    <name type="scientific">Rhabditophanes sp. KR3021</name>
    <dbReference type="NCBI Taxonomy" id="114890"/>
    <lineage>
        <taxon>Eukaryota</taxon>
        <taxon>Metazoa</taxon>
        <taxon>Ecdysozoa</taxon>
        <taxon>Nematoda</taxon>
        <taxon>Chromadorea</taxon>
        <taxon>Rhabditida</taxon>
        <taxon>Tylenchina</taxon>
        <taxon>Panagrolaimomorpha</taxon>
        <taxon>Strongyloidoidea</taxon>
        <taxon>Alloionematidae</taxon>
        <taxon>Rhabditophanes</taxon>
    </lineage>
</organism>
<accession>A0AC35UDQ5</accession>